<name>A0A212T3E7_9BURK</name>
<comment type="similarity">
    <text evidence="1 3">Belongs to the HAD-like hydrolase superfamily. S-2-haloalkanoic acid dehalogenase family.</text>
</comment>
<dbReference type="PANTHER" id="PTHR43316:SF3">
    <property type="entry name" value="HALOACID DEHALOGENASE, TYPE II (AFU_ORTHOLOGUE AFUA_2G07750)-RELATED"/>
    <property type="match status" value="1"/>
</dbReference>
<dbReference type="RefSeq" id="WP_088812148.1">
    <property type="nucleotide sequence ID" value="NZ_FYEX01000001.1"/>
</dbReference>
<dbReference type="AlphaFoldDB" id="A0A212T3E7"/>
<organism evidence="4 5">
    <name type="scientific">Polynucleobacter victoriensis</name>
    <dbReference type="NCBI Taxonomy" id="2049319"/>
    <lineage>
        <taxon>Bacteria</taxon>
        <taxon>Pseudomonadati</taxon>
        <taxon>Pseudomonadota</taxon>
        <taxon>Betaproteobacteria</taxon>
        <taxon>Burkholderiales</taxon>
        <taxon>Burkholderiaceae</taxon>
        <taxon>Polynucleobacter</taxon>
    </lineage>
</organism>
<accession>A0A212T3E7</accession>
<protein>
    <recommendedName>
        <fullName evidence="3">(S)-2-haloacid dehalogenase</fullName>
        <ecNumber evidence="3">3.8.1.2</ecNumber>
    </recommendedName>
    <alternativeName>
        <fullName evidence="3">2-haloalkanoic acid dehalogenase</fullName>
    </alternativeName>
    <alternativeName>
        <fullName evidence="3">Halocarboxylic acid halidohydrolase</fullName>
    </alternativeName>
    <alternativeName>
        <fullName evidence="3">L-2-haloacid dehalogenase</fullName>
    </alternativeName>
</protein>
<keyword evidence="2 3" id="KW-0378">Hydrolase</keyword>
<dbReference type="SFLD" id="SFLDS00003">
    <property type="entry name" value="Haloacid_Dehalogenase"/>
    <property type="match status" value="1"/>
</dbReference>
<dbReference type="EC" id="3.8.1.2" evidence="3"/>
<dbReference type="NCBIfam" id="TIGR01493">
    <property type="entry name" value="HAD-SF-IA-v2"/>
    <property type="match status" value="1"/>
</dbReference>
<evidence type="ECO:0000313" key="4">
    <source>
        <dbReference type="EMBL" id="SNC60568.1"/>
    </source>
</evidence>
<proteinExistence type="inferred from homology"/>
<dbReference type="SUPFAM" id="SSF56784">
    <property type="entry name" value="HAD-like"/>
    <property type="match status" value="1"/>
</dbReference>
<dbReference type="EMBL" id="FYEX01000001">
    <property type="protein sequence ID" value="SNC60568.1"/>
    <property type="molecule type" value="Genomic_DNA"/>
</dbReference>
<evidence type="ECO:0000256" key="1">
    <source>
        <dbReference type="ARBA" id="ARBA00008106"/>
    </source>
</evidence>
<evidence type="ECO:0000313" key="5">
    <source>
        <dbReference type="Proteomes" id="UP000197215"/>
    </source>
</evidence>
<dbReference type="GO" id="GO:0018784">
    <property type="term" value="F:(S)-2-haloacid dehalogenase activity"/>
    <property type="evidence" value="ECO:0007669"/>
    <property type="project" value="UniProtKB-UniRule"/>
</dbReference>
<dbReference type="Gene3D" id="3.40.50.1000">
    <property type="entry name" value="HAD superfamily/HAD-like"/>
    <property type="match status" value="1"/>
</dbReference>
<dbReference type="PRINTS" id="PR00413">
    <property type="entry name" value="HADHALOGNASE"/>
</dbReference>
<dbReference type="InterPro" id="IPR006439">
    <property type="entry name" value="HAD-SF_hydro_IA"/>
</dbReference>
<evidence type="ECO:0000256" key="3">
    <source>
        <dbReference type="RuleBase" id="RU368077"/>
    </source>
</evidence>
<dbReference type="NCBIfam" id="TIGR01428">
    <property type="entry name" value="HAD_type_II"/>
    <property type="match status" value="1"/>
</dbReference>
<keyword evidence="5" id="KW-1185">Reference proteome</keyword>
<dbReference type="Pfam" id="PF00702">
    <property type="entry name" value="Hydrolase"/>
    <property type="match status" value="1"/>
</dbReference>
<dbReference type="PANTHER" id="PTHR43316">
    <property type="entry name" value="HYDROLASE, HALOACID DELAHOGENASE-RELATED"/>
    <property type="match status" value="1"/>
</dbReference>
<sequence length="231" mass="26146">MNSPIKVIAFDVFGTTVDWHGSIMQEIQQMGLNIDADQFANAWRSGYEPAMAEVRKGAKTWTKIDVLHRMILDKILDDFKITHLSEEQKVHLNLIWHRLHPWADTVEGLLLLKRRFKIVTLSNGNLGLLANMAKFGGLPWDLILSAEVFRHYKPDPETYLGVADIFDVQPHEVMLVATHTNDLKAAKSYGLKTAYVHRALEFGANQIKPIPDVSDFDLSAADFIDLAKKLV</sequence>
<dbReference type="OrthoDB" id="8585081at2"/>
<comment type="catalytic activity">
    <reaction evidence="3">
        <text>an (S)-2-haloacid + H2O = a (2R)-2-hydroxycarboxylate + a halide anion + H(+)</text>
        <dbReference type="Rhea" id="RHEA:11192"/>
        <dbReference type="ChEBI" id="CHEBI:15377"/>
        <dbReference type="ChEBI" id="CHEBI:15378"/>
        <dbReference type="ChEBI" id="CHEBI:16042"/>
        <dbReference type="ChEBI" id="CHEBI:58314"/>
        <dbReference type="ChEBI" id="CHEBI:137405"/>
        <dbReference type="EC" id="3.8.1.2"/>
    </reaction>
</comment>
<dbReference type="Gene3D" id="1.10.150.240">
    <property type="entry name" value="Putative phosphatase, domain 2"/>
    <property type="match status" value="1"/>
</dbReference>
<comment type="function">
    <text evidence="3">Catalyzes the hydrolytic dehalogenation of small (S)-2-haloalkanoic acids to yield the corresponding (R)-2-hydroxyalkanoic acids.</text>
</comment>
<dbReference type="InterPro" id="IPR051540">
    <property type="entry name" value="S-2-haloacid_dehalogenase"/>
</dbReference>
<dbReference type="InterPro" id="IPR023214">
    <property type="entry name" value="HAD_sf"/>
</dbReference>
<dbReference type="InterPro" id="IPR006328">
    <property type="entry name" value="2-HAD"/>
</dbReference>
<dbReference type="InterPro" id="IPR036412">
    <property type="entry name" value="HAD-like_sf"/>
</dbReference>
<dbReference type="InterPro" id="IPR023198">
    <property type="entry name" value="PGP-like_dom2"/>
</dbReference>
<dbReference type="Proteomes" id="UP000197215">
    <property type="component" value="Unassembled WGS sequence"/>
</dbReference>
<gene>
    <name evidence="4" type="ORF">SAMN06295916_0303</name>
</gene>
<reference evidence="5" key="1">
    <citation type="submission" date="2017-06" db="EMBL/GenBank/DDBJ databases">
        <authorList>
            <person name="Varghese N."/>
            <person name="Submissions S."/>
        </authorList>
    </citation>
    <scope>NUCLEOTIDE SEQUENCE [LARGE SCALE GENOMIC DNA]</scope>
    <source>
        <strain evidence="5">MWH-VicM1</strain>
    </source>
</reference>
<evidence type="ECO:0000256" key="2">
    <source>
        <dbReference type="ARBA" id="ARBA00022801"/>
    </source>
</evidence>
<dbReference type="SFLD" id="SFLDG01129">
    <property type="entry name" value="C1.5:_HAD__Beta-PGM__Phosphata"/>
    <property type="match status" value="1"/>
</dbReference>